<proteinExistence type="predicted"/>
<feature type="non-terminal residue" evidence="2">
    <location>
        <position position="142"/>
    </location>
</feature>
<comment type="caution">
    <text evidence="2">The sequence shown here is derived from an EMBL/GenBank/DDBJ whole genome shotgun (WGS) entry which is preliminary data.</text>
</comment>
<reference evidence="2 3" key="1">
    <citation type="journal article" date="2012" name="Genome Biol.">
        <title>Genome and low-iron response of an oceanic diatom adapted to chronic iron limitation.</title>
        <authorList>
            <person name="Lommer M."/>
            <person name="Specht M."/>
            <person name="Roy A.S."/>
            <person name="Kraemer L."/>
            <person name="Andreson R."/>
            <person name="Gutowska M.A."/>
            <person name="Wolf J."/>
            <person name="Bergner S.V."/>
            <person name="Schilhabel M.B."/>
            <person name="Klostermeier U.C."/>
            <person name="Beiko R.G."/>
            <person name="Rosenstiel P."/>
            <person name="Hippler M."/>
            <person name="Laroche J."/>
        </authorList>
    </citation>
    <scope>NUCLEOTIDE SEQUENCE [LARGE SCALE GENOMIC DNA]</scope>
    <source>
        <strain evidence="2 3">CCMP1005</strain>
    </source>
</reference>
<evidence type="ECO:0000313" key="3">
    <source>
        <dbReference type="Proteomes" id="UP000266841"/>
    </source>
</evidence>
<protein>
    <submittedName>
        <fullName evidence="2">Uncharacterized protein</fullName>
    </submittedName>
</protein>
<name>K0S8V7_THAOC</name>
<organism evidence="2 3">
    <name type="scientific">Thalassiosira oceanica</name>
    <name type="common">Marine diatom</name>
    <dbReference type="NCBI Taxonomy" id="159749"/>
    <lineage>
        <taxon>Eukaryota</taxon>
        <taxon>Sar</taxon>
        <taxon>Stramenopiles</taxon>
        <taxon>Ochrophyta</taxon>
        <taxon>Bacillariophyta</taxon>
        <taxon>Coscinodiscophyceae</taxon>
        <taxon>Thalassiosirophycidae</taxon>
        <taxon>Thalassiosirales</taxon>
        <taxon>Thalassiosiraceae</taxon>
        <taxon>Thalassiosira</taxon>
    </lineage>
</organism>
<dbReference type="AlphaFoldDB" id="K0S8V7"/>
<evidence type="ECO:0000256" key="1">
    <source>
        <dbReference type="SAM" id="MobiDB-lite"/>
    </source>
</evidence>
<accession>K0S8V7</accession>
<feature type="region of interest" description="Disordered" evidence="1">
    <location>
        <begin position="1"/>
        <end position="39"/>
    </location>
</feature>
<sequence>MPSTGGRADAEDDSSSASEKRGQRRGFSRRDSLPSANKFSKAVRRHSLLLSSINRGSFTSRRTLPEEGVDLHSFFRSATSLTRMREELKSAQDGDAETTIAAQAFAPDPEKSGGGRLLLHCIGLNSELISSGKSSAATLSRV</sequence>
<dbReference type="EMBL" id="AGNL01028503">
    <property type="protein sequence ID" value="EJK57346.1"/>
    <property type="molecule type" value="Genomic_DNA"/>
</dbReference>
<keyword evidence="3" id="KW-1185">Reference proteome</keyword>
<evidence type="ECO:0000313" key="2">
    <source>
        <dbReference type="EMBL" id="EJK57346.1"/>
    </source>
</evidence>
<gene>
    <name evidence="2" type="ORF">THAOC_22619</name>
</gene>
<dbReference type="Proteomes" id="UP000266841">
    <property type="component" value="Unassembled WGS sequence"/>
</dbReference>
<dbReference type="eggNOG" id="ENOG502QZ44">
    <property type="taxonomic scope" value="Eukaryota"/>
</dbReference>